<dbReference type="EMBL" id="CAADFC020000009">
    <property type="protein sequence ID" value="VIO69562.1"/>
    <property type="molecule type" value="Genomic_DNA"/>
</dbReference>
<dbReference type="AlphaFoldDB" id="A0A508T2R8"/>
<protein>
    <submittedName>
        <fullName evidence="1">Uncharacterized protein</fullName>
    </submittedName>
</protein>
<keyword evidence="2" id="KW-1185">Reference proteome</keyword>
<sequence length="44" mass="5074">MPVEYYSSMMKFGQWTKVAGLNLQIFRKIHSAGQRQSDIVGKIE</sequence>
<reference evidence="1" key="1">
    <citation type="submission" date="2019-02" db="EMBL/GenBank/DDBJ databases">
        <authorList>
            <person name="Pothier F.J."/>
        </authorList>
    </citation>
    <scope>NUCLEOTIDE SEQUENCE</scope>
    <source>
        <strain evidence="1">CI-1B</strain>
    </source>
</reference>
<evidence type="ECO:0000313" key="1">
    <source>
        <dbReference type="EMBL" id="VIO69562.1"/>
    </source>
</evidence>
<gene>
    <name evidence="1" type="ORF">CI1B_27680</name>
</gene>
<comment type="caution">
    <text evidence="1">The sequence shown here is derived from an EMBL/GenBank/DDBJ whole genome shotgun (WGS) entry which is preliminary data.</text>
</comment>
<name>A0A508T2R8_9BRAD</name>
<accession>A0A508T2R8</accession>
<dbReference type="Proteomes" id="UP000328092">
    <property type="component" value="Unassembled WGS sequence"/>
</dbReference>
<evidence type="ECO:0000313" key="2">
    <source>
        <dbReference type="Proteomes" id="UP000328092"/>
    </source>
</evidence>
<organism evidence="1 2">
    <name type="scientific">Bradyrhizobium ivorense</name>
    <dbReference type="NCBI Taxonomy" id="2511166"/>
    <lineage>
        <taxon>Bacteria</taxon>
        <taxon>Pseudomonadati</taxon>
        <taxon>Pseudomonadota</taxon>
        <taxon>Alphaproteobacteria</taxon>
        <taxon>Hyphomicrobiales</taxon>
        <taxon>Nitrobacteraceae</taxon>
        <taxon>Bradyrhizobium</taxon>
    </lineage>
</organism>
<proteinExistence type="predicted"/>